<feature type="region of interest" description="Disordered" evidence="6">
    <location>
        <begin position="280"/>
        <end position="302"/>
    </location>
</feature>
<name>A0A8C0AE94_BOSMU</name>
<keyword evidence="4 5" id="KW-0539">Nucleus</keyword>
<dbReference type="GeneTree" id="ENSGT00940000159560"/>
<reference evidence="7" key="1">
    <citation type="submission" date="2019-05" db="EMBL/GenBank/DDBJ databases">
        <authorList>
            <person name="Zhang S."/>
            <person name="Liu J."/>
        </authorList>
    </citation>
    <scope>NUCLEOTIDE SEQUENCE [LARGE SCALE GENOMIC DNA]</scope>
</reference>
<proteinExistence type="predicted"/>
<dbReference type="GO" id="GO:0000122">
    <property type="term" value="P:negative regulation of transcription by RNA polymerase II"/>
    <property type="evidence" value="ECO:0007669"/>
    <property type="project" value="TreeGrafter"/>
</dbReference>
<dbReference type="PANTHER" id="PTHR12346">
    <property type="entry name" value="SIN3B-RELATED"/>
    <property type="match status" value="1"/>
</dbReference>
<dbReference type="Gene3D" id="1.20.1160.11">
    <property type="entry name" value="Paired amphipathic helix"/>
    <property type="match status" value="2"/>
</dbReference>
<dbReference type="PANTHER" id="PTHR12346:SF1">
    <property type="entry name" value="PAIRED AMPHIPATHIC HELIX PROTEIN SIN3B"/>
    <property type="match status" value="1"/>
</dbReference>
<dbReference type="FunFam" id="1.20.1160.11:FF:000001">
    <property type="entry name" value="Paired amphipathic helix protein Sin3"/>
    <property type="match status" value="1"/>
</dbReference>
<dbReference type="Ensembl" id="ENSBGRT00000029687.1">
    <property type="protein sequence ID" value="ENSBGRP00000025712.1"/>
    <property type="gene ID" value="ENSBGRG00000016151.1"/>
</dbReference>
<protein>
    <submittedName>
        <fullName evidence="7">SIN3 transcription regulator family member B</fullName>
    </submittedName>
</protein>
<dbReference type="FunFam" id="1.20.1160.11:FF:000005">
    <property type="entry name" value="SIN3 transcription regulator family member B"/>
    <property type="match status" value="1"/>
</dbReference>
<sequence length="437" mass="47851">NCKKHSQLTCGAGQKQRAGLGLPTGGTLSVSSISVLRIGSYSQSLKEFCCPSRRQATPPPGGASACAADPRAGGGAGRGSEFQHGARWRRRRRRPCGPGAERRPLGSLGLRGHEKLPVHVVVPQPSLGNPVVQSPEVGAPYQGPARPWPCVGLRSSGPWTRDSLPPPLGARPVPLPPGTPGPVPFYADRGPPGPSPSPQVEDALTYLDQVKIRFGSDPATYNGFLEIMKEFKSQSIDTPGVIRRVSQLFHEHPDLIVGFNAFLPLGYRIDIPKNGKLNIQSPLSSQENSHSHSDCAESVKQQTLYKEDKPQVPLESDSVEFNNAISYVNKIKTRFLDHPEIYRSFLEILHTYQKEQLSTKGRPFRGMSEEEVFTEVANLFRGQEDLLSEFGQFLPEAKRSLGCAPSGILQWPSQSRCCQRRVVRGSPPCGFRKERPT</sequence>
<dbReference type="InterPro" id="IPR039774">
    <property type="entry name" value="Sin3-like"/>
</dbReference>
<keyword evidence="2" id="KW-0597">Phosphoprotein</keyword>
<evidence type="ECO:0000256" key="2">
    <source>
        <dbReference type="ARBA" id="ARBA00022553"/>
    </source>
</evidence>
<keyword evidence="3" id="KW-0832">Ubl conjugation</keyword>
<gene>
    <name evidence="7" type="primary">SIN3B</name>
</gene>
<evidence type="ECO:0000256" key="5">
    <source>
        <dbReference type="PROSITE-ProRule" id="PRU00810"/>
    </source>
</evidence>
<dbReference type="GO" id="GO:0003714">
    <property type="term" value="F:transcription corepressor activity"/>
    <property type="evidence" value="ECO:0007669"/>
    <property type="project" value="InterPro"/>
</dbReference>
<evidence type="ECO:0000256" key="1">
    <source>
        <dbReference type="ARBA" id="ARBA00004123"/>
    </source>
</evidence>
<accession>A0A8C0AE94</accession>
<dbReference type="Proteomes" id="UP000694520">
    <property type="component" value="Chromosome 8"/>
</dbReference>
<dbReference type="AlphaFoldDB" id="A0A8C0AE94"/>
<reference evidence="7" key="3">
    <citation type="submission" date="2025-09" db="UniProtKB">
        <authorList>
            <consortium name="Ensembl"/>
        </authorList>
    </citation>
    <scope>IDENTIFICATION</scope>
</reference>
<dbReference type="InterPro" id="IPR036600">
    <property type="entry name" value="PAH_sf"/>
</dbReference>
<organism evidence="7 8">
    <name type="scientific">Bos mutus grunniens</name>
    <name type="common">Wild yak</name>
    <name type="synonym">Bos grunniens</name>
    <dbReference type="NCBI Taxonomy" id="30521"/>
    <lineage>
        <taxon>Eukaryota</taxon>
        <taxon>Metazoa</taxon>
        <taxon>Chordata</taxon>
        <taxon>Craniata</taxon>
        <taxon>Vertebrata</taxon>
        <taxon>Euteleostomi</taxon>
        <taxon>Mammalia</taxon>
        <taxon>Eutheria</taxon>
        <taxon>Laurasiatheria</taxon>
        <taxon>Artiodactyla</taxon>
        <taxon>Ruminantia</taxon>
        <taxon>Pecora</taxon>
        <taxon>Bovidae</taxon>
        <taxon>Bovinae</taxon>
        <taxon>Bos</taxon>
    </lineage>
</organism>
<evidence type="ECO:0000256" key="4">
    <source>
        <dbReference type="ARBA" id="ARBA00023242"/>
    </source>
</evidence>
<dbReference type="GO" id="GO:0070822">
    <property type="term" value="C:Sin3-type complex"/>
    <property type="evidence" value="ECO:0007669"/>
    <property type="project" value="TreeGrafter"/>
</dbReference>
<dbReference type="InterPro" id="IPR003822">
    <property type="entry name" value="PAH"/>
</dbReference>
<evidence type="ECO:0000313" key="8">
    <source>
        <dbReference type="Proteomes" id="UP000694520"/>
    </source>
</evidence>
<reference evidence="7" key="2">
    <citation type="submission" date="2025-08" db="UniProtKB">
        <authorList>
            <consortium name="Ensembl"/>
        </authorList>
    </citation>
    <scope>IDENTIFICATION</scope>
</reference>
<dbReference type="SUPFAM" id="SSF47762">
    <property type="entry name" value="PAH2 domain"/>
    <property type="match status" value="2"/>
</dbReference>
<evidence type="ECO:0000313" key="7">
    <source>
        <dbReference type="Ensembl" id="ENSBGRP00000025712.1"/>
    </source>
</evidence>
<feature type="region of interest" description="Disordered" evidence="6">
    <location>
        <begin position="52"/>
        <end position="110"/>
    </location>
</feature>
<comment type="subcellular location">
    <subcellularLocation>
        <location evidence="1 5">Nucleus</location>
    </subcellularLocation>
</comment>
<keyword evidence="8" id="KW-1185">Reference proteome</keyword>
<evidence type="ECO:0000256" key="3">
    <source>
        <dbReference type="ARBA" id="ARBA00022843"/>
    </source>
</evidence>
<dbReference type="PROSITE" id="PS51477">
    <property type="entry name" value="PAH"/>
    <property type="match status" value="2"/>
</dbReference>
<dbReference type="Pfam" id="PF02671">
    <property type="entry name" value="PAH"/>
    <property type="match status" value="2"/>
</dbReference>
<evidence type="ECO:0000256" key="6">
    <source>
        <dbReference type="SAM" id="MobiDB-lite"/>
    </source>
</evidence>
<feature type="compositionally biased region" description="Basic residues" evidence="6">
    <location>
        <begin position="86"/>
        <end position="95"/>
    </location>
</feature>